<accession>A0A7W3N1G6</accession>
<name>A0A7W3N1G6_9ACTN</name>
<dbReference type="Proteomes" id="UP000539313">
    <property type="component" value="Unassembled WGS sequence"/>
</dbReference>
<dbReference type="EMBL" id="JACJII010000001">
    <property type="protein sequence ID" value="MBA9005798.1"/>
    <property type="molecule type" value="Genomic_DNA"/>
</dbReference>
<protein>
    <submittedName>
        <fullName evidence="1">3-hydroxyisobutyrate dehydrogenase-like beta-hydroxyacid dehydrogenase</fullName>
    </submittedName>
</protein>
<sequence length="65" mass="7039">MPTGRYASGFANTLMSKDVRLYLNAVQGQDGPTTIGTVTAALWERFGAAEPGADFTCVFSFVERF</sequence>
<evidence type="ECO:0000313" key="2">
    <source>
        <dbReference type="Proteomes" id="UP000539313"/>
    </source>
</evidence>
<dbReference type="AlphaFoldDB" id="A0A7W3N1G6"/>
<organism evidence="1 2">
    <name type="scientific">Thermomonospora cellulosilytica</name>
    <dbReference type="NCBI Taxonomy" id="1411118"/>
    <lineage>
        <taxon>Bacteria</taxon>
        <taxon>Bacillati</taxon>
        <taxon>Actinomycetota</taxon>
        <taxon>Actinomycetes</taxon>
        <taxon>Streptosporangiales</taxon>
        <taxon>Thermomonosporaceae</taxon>
        <taxon>Thermomonospora</taxon>
    </lineage>
</organism>
<reference evidence="1 2" key="1">
    <citation type="submission" date="2020-08" db="EMBL/GenBank/DDBJ databases">
        <title>Sequencing the genomes of 1000 actinobacteria strains.</title>
        <authorList>
            <person name="Klenk H.-P."/>
        </authorList>
    </citation>
    <scope>NUCLEOTIDE SEQUENCE [LARGE SCALE GENOMIC DNA]</scope>
    <source>
        <strain evidence="1 2">DSM 45823</strain>
    </source>
</reference>
<dbReference type="InterPro" id="IPR013328">
    <property type="entry name" value="6PGD_dom2"/>
</dbReference>
<proteinExistence type="predicted"/>
<dbReference type="InterPro" id="IPR008927">
    <property type="entry name" value="6-PGluconate_DH-like_C_sf"/>
</dbReference>
<dbReference type="SUPFAM" id="SSF48179">
    <property type="entry name" value="6-phosphogluconate dehydrogenase C-terminal domain-like"/>
    <property type="match status" value="1"/>
</dbReference>
<evidence type="ECO:0000313" key="1">
    <source>
        <dbReference type="EMBL" id="MBA9005798.1"/>
    </source>
</evidence>
<comment type="caution">
    <text evidence="1">The sequence shown here is derived from an EMBL/GenBank/DDBJ whole genome shotgun (WGS) entry which is preliminary data.</text>
</comment>
<gene>
    <name evidence="1" type="ORF">HNR21_004680</name>
</gene>
<dbReference type="Gene3D" id="1.10.1040.10">
    <property type="entry name" value="N-(1-d-carboxylethyl)-l-norvaline Dehydrogenase, domain 2"/>
    <property type="match status" value="1"/>
</dbReference>
<keyword evidence="2" id="KW-1185">Reference proteome</keyword>